<dbReference type="HOGENOM" id="CLU_1274359_0_0_1"/>
<dbReference type="GeneID" id="5697464"/>
<proteinExistence type="predicted"/>
<comment type="caution">
    <text evidence="1">The sequence shown here is derived from an EMBL/GenBank/DDBJ whole genome shotgun (WGS) entry which is preliminary data.</text>
</comment>
<reference evidence="1 2" key="1">
    <citation type="journal article" date="2007" name="Science">
        <title>Genomic minimalism in the early diverging intestinal parasite Giardia lamblia.</title>
        <authorList>
            <person name="Morrison H.G."/>
            <person name="McArthur A.G."/>
            <person name="Gillin F.D."/>
            <person name="Aley S.B."/>
            <person name="Adam R.D."/>
            <person name="Olsen G.J."/>
            <person name="Best A.A."/>
            <person name="Cande W.Z."/>
            <person name="Chen F."/>
            <person name="Cipriano M.J."/>
            <person name="Davids B.J."/>
            <person name="Dawson S.C."/>
            <person name="Elmendorf H.G."/>
            <person name="Hehl A.B."/>
            <person name="Holder M.E."/>
            <person name="Huse S.M."/>
            <person name="Kim U.U."/>
            <person name="Lasek-Nesselquist E."/>
            <person name="Manning G."/>
            <person name="Nigam A."/>
            <person name="Nixon J.E."/>
            <person name="Palm D."/>
            <person name="Passamaneck N.E."/>
            <person name="Prabhu A."/>
            <person name="Reich C.I."/>
            <person name="Reiner D.S."/>
            <person name="Samuelson J."/>
            <person name="Svard S.G."/>
            <person name="Sogin M.L."/>
        </authorList>
    </citation>
    <scope>NUCLEOTIDE SEQUENCE [LARGE SCALE GENOMIC DNA]</scope>
    <source>
        <strain evidence="1 2">WB C6</strain>
    </source>
</reference>
<dbReference type="OMA" id="VTNELPY"/>
<dbReference type="Proteomes" id="UP000001548">
    <property type="component" value="Unassembled WGS sequence"/>
</dbReference>
<evidence type="ECO:0000313" key="1">
    <source>
        <dbReference type="EMBL" id="KAE8304514.1"/>
    </source>
</evidence>
<accession>A8BVM1</accession>
<dbReference type="RefSeq" id="XP_001704581.1">
    <property type="nucleotide sequence ID" value="XM_001704529.1"/>
</dbReference>
<organism evidence="1 2">
    <name type="scientific">Giardia intestinalis (strain ATCC 50803 / WB clone C6)</name>
    <name type="common">Giardia lamblia</name>
    <dbReference type="NCBI Taxonomy" id="184922"/>
    <lineage>
        <taxon>Eukaryota</taxon>
        <taxon>Metamonada</taxon>
        <taxon>Diplomonadida</taxon>
        <taxon>Hexamitidae</taxon>
        <taxon>Giardiinae</taxon>
        <taxon>Giardia</taxon>
    </lineage>
</organism>
<evidence type="ECO:0000313" key="2">
    <source>
        <dbReference type="Proteomes" id="UP000001548"/>
    </source>
</evidence>
<gene>
    <name evidence="1" type="ORF">GL50803_0013622</name>
</gene>
<dbReference type="EMBL" id="AACB03000002">
    <property type="protein sequence ID" value="KAE8304514.1"/>
    <property type="molecule type" value="Genomic_DNA"/>
</dbReference>
<dbReference type="AlphaFoldDB" id="A8BVM1"/>
<dbReference type="KEGG" id="gla:GL50803_0013622"/>
<name>A8BVM1_GIAIC</name>
<keyword evidence="2" id="KW-1185">Reference proteome</keyword>
<protein>
    <submittedName>
        <fullName evidence="1">Uncharacterized protein</fullName>
    </submittedName>
</protein>
<sequence>MGWLTEYVSDSTNVKKVCTYRDAIIVRMNPYMQYILIVANGFQQSNIAAATFNAASALLLFLIVRYSPSNALFNILTGYVLIYTLRVTNELPYTRSLLSEPVRNITQRDDAVEYLFSFLAIVSDRVDSLGIFHRPTNILAIFLAIGVMSLYISIHIPVCVVCLSFAIFPFIRPLLYEHCAWFKDVQAAVETVTKYVYEEYSNLAISDVADSLRLDGM</sequence>
<dbReference type="VEuPathDB" id="GiardiaDB:GL50803_13622"/>